<evidence type="ECO:0000313" key="1">
    <source>
        <dbReference type="EMBL" id="NJX13923.1"/>
    </source>
</evidence>
<accession>A0ABX1DA73</accession>
<dbReference type="RefSeq" id="WP_167916182.1">
    <property type="nucleotide sequence ID" value="NZ_JAAVJS010000001.1"/>
</dbReference>
<protein>
    <submittedName>
        <fullName evidence="1">Uncharacterized protein</fullName>
    </submittedName>
</protein>
<gene>
    <name evidence="1" type="ORF">HC176_00290</name>
</gene>
<dbReference type="EMBL" id="JAAVJS010000001">
    <property type="protein sequence ID" value="NJX13923.1"/>
    <property type="molecule type" value="Genomic_DNA"/>
</dbReference>
<comment type="caution">
    <text evidence="1">The sequence shown here is derived from an EMBL/GenBank/DDBJ whole genome shotgun (WGS) entry which is preliminary data.</text>
</comment>
<reference evidence="1 2" key="1">
    <citation type="submission" date="2020-03" db="EMBL/GenBank/DDBJ databases">
        <title>Tamlana sp. nov, isolated from XXX.</title>
        <authorList>
            <person name="Cao W.R."/>
        </authorList>
    </citation>
    <scope>NUCLEOTIDE SEQUENCE [LARGE SCALE GENOMIC DNA]</scope>
    <source>
        <strain evidence="1 2">HST1-43</strain>
    </source>
</reference>
<evidence type="ECO:0000313" key="2">
    <source>
        <dbReference type="Proteomes" id="UP000760545"/>
    </source>
</evidence>
<sequence length="131" mass="14979">MGKILIKYLYLLNLLLIVGVSGLYADSVNDLSFGEAYHAENSHDVKHPCFHTNHHGSSHGIDLTFTEVEDTENEESSTKNKVFIDRLAPARYNAALFSNLSFQLQKDLRRHDIYYGKSATKLHVRIQVFRI</sequence>
<dbReference type="Proteomes" id="UP000760545">
    <property type="component" value="Unassembled WGS sequence"/>
</dbReference>
<organism evidence="1 2">
    <name type="scientific">Tamlana crocina</name>
    <dbReference type="NCBI Taxonomy" id="393006"/>
    <lineage>
        <taxon>Bacteria</taxon>
        <taxon>Pseudomonadati</taxon>
        <taxon>Bacteroidota</taxon>
        <taxon>Flavobacteriia</taxon>
        <taxon>Flavobacteriales</taxon>
        <taxon>Flavobacteriaceae</taxon>
        <taxon>Tamlana</taxon>
    </lineage>
</organism>
<name>A0ABX1DA73_9FLAO</name>
<proteinExistence type="predicted"/>
<keyword evidence="2" id="KW-1185">Reference proteome</keyword>